<keyword evidence="2" id="KW-1185">Reference proteome</keyword>
<evidence type="ECO:0000313" key="2">
    <source>
        <dbReference type="Proteomes" id="UP001274321"/>
    </source>
</evidence>
<accession>A0ABU4RQM0</accession>
<protein>
    <submittedName>
        <fullName evidence="1">Uncharacterized protein</fullName>
    </submittedName>
</protein>
<comment type="caution">
    <text evidence="1">The sequence shown here is derived from an EMBL/GenBank/DDBJ whole genome shotgun (WGS) entry which is preliminary data.</text>
</comment>
<sequence>MPRTTAVPSAIGHRARHPCRRLIADAYAVPLRAAIKSERVEVVSVAPARPGVCLRCQLTAALDALGIGWSGA</sequence>
<dbReference type="EMBL" id="JAXAFJ010000009">
    <property type="protein sequence ID" value="MDX6807134.1"/>
    <property type="molecule type" value="Genomic_DNA"/>
</dbReference>
<proteinExistence type="predicted"/>
<gene>
    <name evidence="1" type="ORF">SCD90_13770</name>
</gene>
<evidence type="ECO:0000313" key="1">
    <source>
        <dbReference type="EMBL" id="MDX6807134.1"/>
    </source>
</evidence>
<dbReference type="Proteomes" id="UP001274321">
    <property type="component" value="Unassembled WGS sequence"/>
</dbReference>
<name>A0ABU4RQM0_9HYPH</name>
<reference evidence="1 2" key="1">
    <citation type="submission" date="2023-11" db="EMBL/GenBank/DDBJ databases">
        <authorList>
            <person name="Bao R."/>
        </authorList>
    </citation>
    <scope>NUCLEOTIDE SEQUENCE [LARGE SCALE GENOMIC DNA]</scope>
    <source>
        <strain evidence="1 2">PJ23</strain>
    </source>
</reference>
<organism evidence="1 2">
    <name type="scientific">Terrihabitans rhizophilus</name>
    <dbReference type="NCBI Taxonomy" id="3092662"/>
    <lineage>
        <taxon>Bacteria</taxon>
        <taxon>Pseudomonadati</taxon>
        <taxon>Pseudomonadota</taxon>
        <taxon>Alphaproteobacteria</taxon>
        <taxon>Hyphomicrobiales</taxon>
        <taxon>Terrihabitans</taxon>
    </lineage>
</organism>